<keyword evidence="1 2" id="KW-0663">Pyridoxal phosphate</keyword>
<name>A0A3L6ZWY2_9MICO</name>
<dbReference type="OrthoDB" id="9804072at2"/>
<reference evidence="6 7" key="1">
    <citation type="submission" date="2018-10" db="EMBL/GenBank/DDBJ databases">
        <authorList>
            <person name="Li J."/>
        </authorList>
    </citation>
    <scope>NUCLEOTIDE SEQUENCE [LARGE SCALE GENOMIC DNA]</scope>
    <source>
        <strain evidence="6 7">CCTCC AB209002</strain>
    </source>
</reference>
<evidence type="ECO:0000313" key="7">
    <source>
        <dbReference type="Proteomes" id="UP000270299"/>
    </source>
</evidence>
<evidence type="ECO:0000256" key="1">
    <source>
        <dbReference type="ARBA" id="ARBA00022898"/>
    </source>
</evidence>
<evidence type="ECO:0000256" key="4">
    <source>
        <dbReference type="RuleBase" id="RU004514"/>
    </source>
</evidence>
<dbReference type="SUPFAM" id="SSF51419">
    <property type="entry name" value="PLP-binding barrel"/>
    <property type="match status" value="1"/>
</dbReference>
<keyword evidence="7" id="KW-1185">Reference proteome</keyword>
<dbReference type="HAMAP" id="MF_02087">
    <property type="entry name" value="PLP_homeostasis"/>
    <property type="match status" value="1"/>
</dbReference>
<evidence type="ECO:0000256" key="3">
    <source>
        <dbReference type="PIRSR" id="PIRSR004848-1"/>
    </source>
</evidence>
<accession>A0A3L6ZWY2</accession>
<evidence type="ECO:0000259" key="5">
    <source>
        <dbReference type="Pfam" id="PF01168"/>
    </source>
</evidence>
<dbReference type="PANTHER" id="PTHR10146">
    <property type="entry name" value="PROLINE SYNTHETASE CO-TRANSCRIBED BACTERIAL HOMOLOG PROTEIN"/>
    <property type="match status" value="1"/>
</dbReference>
<organism evidence="6 7">
    <name type="scientific">Mycetocola manganoxydans</name>
    <dbReference type="NCBI Taxonomy" id="699879"/>
    <lineage>
        <taxon>Bacteria</taxon>
        <taxon>Bacillati</taxon>
        <taxon>Actinomycetota</taxon>
        <taxon>Actinomycetes</taxon>
        <taxon>Micrococcales</taxon>
        <taxon>Microbacteriaceae</taxon>
        <taxon>Mycetocola</taxon>
    </lineage>
</organism>
<dbReference type="RefSeq" id="WP_121672130.1">
    <property type="nucleotide sequence ID" value="NZ_BMXM01000001.1"/>
</dbReference>
<dbReference type="Pfam" id="PF01168">
    <property type="entry name" value="Ala_racemase_N"/>
    <property type="match status" value="1"/>
</dbReference>
<dbReference type="Proteomes" id="UP000270299">
    <property type="component" value="Unassembled WGS sequence"/>
</dbReference>
<comment type="function">
    <text evidence="2">Pyridoxal 5'-phosphate (PLP)-binding protein, which is involved in PLP homeostasis.</text>
</comment>
<proteinExistence type="inferred from homology"/>
<comment type="caution">
    <text evidence="6">The sequence shown here is derived from an EMBL/GenBank/DDBJ whole genome shotgun (WGS) entry which is preliminary data.</text>
</comment>
<feature type="modified residue" description="N6-(pyridoxal phosphate)lysine" evidence="2 3">
    <location>
        <position position="46"/>
    </location>
</feature>
<dbReference type="InterPro" id="IPR001608">
    <property type="entry name" value="Ala_racemase_N"/>
</dbReference>
<dbReference type="GO" id="GO:0030170">
    <property type="term" value="F:pyridoxal phosphate binding"/>
    <property type="evidence" value="ECO:0007669"/>
    <property type="project" value="UniProtKB-UniRule"/>
</dbReference>
<dbReference type="EMBL" id="RCUV01000005">
    <property type="protein sequence ID" value="RLP72409.1"/>
    <property type="molecule type" value="Genomic_DNA"/>
</dbReference>
<evidence type="ECO:0000256" key="2">
    <source>
        <dbReference type="HAMAP-Rule" id="MF_02087"/>
    </source>
</evidence>
<evidence type="ECO:0000313" key="6">
    <source>
        <dbReference type="EMBL" id="RLP72409.1"/>
    </source>
</evidence>
<dbReference type="PROSITE" id="PS01211">
    <property type="entry name" value="UPF0001"/>
    <property type="match status" value="1"/>
</dbReference>
<dbReference type="PIRSF" id="PIRSF004848">
    <property type="entry name" value="YBL036c_PLPDEIII"/>
    <property type="match status" value="1"/>
</dbReference>
<dbReference type="InterPro" id="IPR029066">
    <property type="entry name" value="PLP-binding_barrel"/>
</dbReference>
<dbReference type="AlphaFoldDB" id="A0A3L6ZWY2"/>
<gene>
    <name evidence="6" type="ORF">D9V29_04455</name>
</gene>
<dbReference type="Gene3D" id="3.20.20.10">
    <property type="entry name" value="Alanine racemase"/>
    <property type="match status" value="1"/>
</dbReference>
<protein>
    <recommendedName>
        <fullName evidence="2">Pyridoxal phosphate homeostasis protein</fullName>
        <shortName evidence="2">PLP homeostasis protein</shortName>
    </recommendedName>
</protein>
<dbReference type="InterPro" id="IPR011078">
    <property type="entry name" value="PyrdxlP_homeostasis"/>
</dbReference>
<sequence length="235" mass="25049">MPDGNDQALDQLSLDERLARVRAGITDAASVAGRAASEITTIVVTKFHPADLVRELYALGVRDFGENRHQEAAAKAADLSDLRDATWHFVGQLQSKKARQVAGYASVVHSIDRAALVTALAVPREVPLDCFVQINLTDDPGRGGVAPDGLDELVERVLATTPLNLLGVMAVAPLGEEPRRAFARLRALSDRVVALAPEANRISAGMSHDYREAIAEGATHLRIGTAITGNRPLPG</sequence>
<feature type="domain" description="Alanine racemase N-terminal" evidence="5">
    <location>
        <begin position="41"/>
        <end position="232"/>
    </location>
</feature>
<dbReference type="PANTHER" id="PTHR10146:SF14">
    <property type="entry name" value="PYRIDOXAL PHOSPHATE HOMEOSTASIS PROTEIN"/>
    <property type="match status" value="1"/>
</dbReference>
<comment type="cofactor">
    <cofactor evidence="3">
        <name>pyridoxal 5'-phosphate</name>
        <dbReference type="ChEBI" id="CHEBI:597326"/>
    </cofactor>
</comment>
<dbReference type="CDD" id="cd00635">
    <property type="entry name" value="PLPDE_III_YBL036c_like"/>
    <property type="match status" value="1"/>
</dbReference>
<dbReference type="NCBIfam" id="TIGR00044">
    <property type="entry name" value="YggS family pyridoxal phosphate-dependent enzyme"/>
    <property type="match status" value="1"/>
</dbReference>
<comment type="similarity">
    <text evidence="2 4">Belongs to the pyridoxal phosphate-binding protein YggS/PROSC family.</text>
</comment>